<dbReference type="CDD" id="cd10451">
    <property type="entry name" value="GIY-YIG_LuxR_like"/>
    <property type="match status" value="1"/>
</dbReference>
<proteinExistence type="predicted"/>
<accession>A0A927H4Z7</accession>
<feature type="region of interest" description="Disordered" evidence="1">
    <location>
        <begin position="258"/>
        <end position="308"/>
    </location>
</feature>
<dbReference type="Pfam" id="PF09860">
    <property type="entry name" value="DUF2087"/>
    <property type="match status" value="1"/>
</dbReference>
<evidence type="ECO:0000259" key="2">
    <source>
        <dbReference type="Pfam" id="PF09860"/>
    </source>
</evidence>
<evidence type="ECO:0000313" key="4">
    <source>
        <dbReference type="Proteomes" id="UP000632125"/>
    </source>
</evidence>
<dbReference type="EMBL" id="JACXIY010000006">
    <property type="protein sequence ID" value="MBD2867902.1"/>
    <property type="molecule type" value="Genomic_DNA"/>
</dbReference>
<gene>
    <name evidence="3" type="ORF">IDH41_04870</name>
</gene>
<dbReference type="Proteomes" id="UP000632125">
    <property type="component" value="Unassembled WGS sequence"/>
</dbReference>
<keyword evidence="4" id="KW-1185">Reference proteome</keyword>
<organism evidence="3 4">
    <name type="scientific">Paenibacillus arenilitoris</name>
    <dbReference type="NCBI Taxonomy" id="2772299"/>
    <lineage>
        <taxon>Bacteria</taxon>
        <taxon>Bacillati</taxon>
        <taxon>Bacillota</taxon>
        <taxon>Bacilli</taxon>
        <taxon>Bacillales</taxon>
        <taxon>Paenibacillaceae</taxon>
        <taxon>Paenibacillus</taxon>
    </lineage>
</organism>
<name>A0A927H4Z7_9BACL</name>
<protein>
    <submittedName>
        <fullName evidence="3">DUF2087 domain-containing protein</fullName>
    </submittedName>
</protein>
<feature type="domain" description="DUF2087" evidence="2">
    <location>
        <begin position="186"/>
        <end position="253"/>
    </location>
</feature>
<comment type="caution">
    <text evidence="3">The sequence shown here is derived from an EMBL/GenBank/DDBJ whole genome shotgun (WGS) entry which is preliminary data.</text>
</comment>
<evidence type="ECO:0000256" key="1">
    <source>
        <dbReference type="SAM" id="MobiDB-lite"/>
    </source>
</evidence>
<evidence type="ECO:0000313" key="3">
    <source>
        <dbReference type="EMBL" id="MBD2867902.1"/>
    </source>
</evidence>
<dbReference type="InterPro" id="IPR035901">
    <property type="entry name" value="GIY-YIG_endonuc_sf"/>
</dbReference>
<dbReference type="InterPro" id="IPR018656">
    <property type="entry name" value="DUF2087"/>
</dbReference>
<dbReference type="Gene3D" id="3.40.1440.10">
    <property type="entry name" value="GIY-YIG endonuclease"/>
    <property type="match status" value="1"/>
</dbReference>
<dbReference type="AlphaFoldDB" id="A0A927H4Z7"/>
<sequence length="442" mass="50979">MDISERFWSSSIDDLKRGYAHDEAEGVYYCLVCGEGFEDGEVFRHEPTGRWYEARKYAAYHLRQEHGSMLAFLLELDKKATGLTDLQKELIEGFAADLSDKEMMARTGAGSASTIRNHRFVLKEKAKQAKLLLAILEMMEAGAQTAPRFVPVHRTATRVDERYAITQEEYEELLKQYLPDGPDGPLAAFPRKEKRKVAVLRHISSYFRSGVRYSEKEVNELLSRFWSEDYVALRRYLIEYGFLDRKDDGSEYWAKEPAGARGYHESASGDGISEKNGRAPGKEEPQDVENGEGRRDEDRLDKADRKRLTAEYREHERKMGVYRIKNDVNGKVYIGGSTNLDPVWGKERFALNLGSHRNAELQKEWKQFGGENYSFLILETVQSDHRVRYDDKDVSDPEGRELADAVRQYNREVADLTEQWIKKLRPYGNKGYHRESVEGNVD</sequence>
<reference evidence="3" key="1">
    <citation type="submission" date="2020-09" db="EMBL/GenBank/DDBJ databases">
        <title>A novel bacterium of genus Paenibacillus, isolated from South China Sea.</title>
        <authorList>
            <person name="Huang H."/>
            <person name="Mo K."/>
            <person name="Hu Y."/>
        </authorList>
    </citation>
    <scope>NUCLEOTIDE SEQUENCE</scope>
    <source>
        <strain evidence="3">IB182493</strain>
    </source>
</reference>
<feature type="compositionally biased region" description="Basic and acidic residues" evidence="1">
    <location>
        <begin position="272"/>
        <end position="308"/>
    </location>
</feature>
<dbReference type="SUPFAM" id="SSF82771">
    <property type="entry name" value="GIY-YIG endonuclease"/>
    <property type="match status" value="1"/>
</dbReference>